<protein>
    <submittedName>
        <fullName evidence="1">Uncharacterized protein</fullName>
    </submittedName>
</protein>
<evidence type="ECO:0000313" key="1">
    <source>
        <dbReference type="EMBL" id="QBJ02756.1"/>
    </source>
</evidence>
<name>A0A481W4P0_9CAUD</name>
<organism evidence="1 2">
    <name type="scientific">Pseudomonas phage Psa21</name>
    <dbReference type="NCBI Taxonomy" id="2530023"/>
    <lineage>
        <taxon>Viruses</taxon>
        <taxon>Duplodnaviria</taxon>
        <taxon>Heunggongvirae</taxon>
        <taxon>Uroviricota</taxon>
        <taxon>Caudoviricetes</taxon>
        <taxon>Chimalliviridae</taxon>
        <taxon>Tepukevirus</taxon>
        <taxon>Tepukevirus Psa21</taxon>
    </lineage>
</organism>
<gene>
    <name evidence="1" type="ORF">PSA21_230</name>
</gene>
<reference evidence="1 2" key="1">
    <citation type="submission" date="2019-02" db="EMBL/GenBank/DDBJ databases">
        <authorList>
            <person name="Frampton R.A."/>
            <person name="Wojtus J.K."/>
            <person name="Fineran P.C."/>
            <person name="Hendrickson H.L."/>
        </authorList>
    </citation>
    <scope>NUCLEOTIDE SEQUENCE [LARGE SCALE GENOMIC DNA]</scope>
</reference>
<dbReference type="EMBL" id="MK552327">
    <property type="protein sequence ID" value="QBJ02756.1"/>
    <property type="molecule type" value="Genomic_DNA"/>
</dbReference>
<proteinExistence type="predicted"/>
<sequence>MKLSTAITLIGVSALGYVAYRYLSDTSVTIEGELVQKEDQLLLPAPEQKGDAPQE</sequence>
<dbReference type="Proteomes" id="UP000294134">
    <property type="component" value="Segment"/>
</dbReference>
<evidence type="ECO:0000313" key="2">
    <source>
        <dbReference type="Proteomes" id="UP000294134"/>
    </source>
</evidence>
<accession>A0A481W4P0</accession>
<keyword evidence="2" id="KW-1185">Reference proteome</keyword>